<feature type="transmembrane region" description="Helical" evidence="2">
    <location>
        <begin position="17"/>
        <end position="35"/>
    </location>
</feature>
<dbReference type="PROSITE" id="PS51257">
    <property type="entry name" value="PROKAR_LIPOPROTEIN"/>
    <property type="match status" value="1"/>
</dbReference>
<organism evidence="3 4">
    <name type="scientific">Eubacterium pyruvativorans</name>
    <dbReference type="NCBI Taxonomy" id="155865"/>
    <lineage>
        <taxon>Bacteria</taxon>
        <taxon>Bacillati</taxon>
        <taxon>Bacillota</taxon>
        <taxon>Clostridia</taxon>
        <taxon>Eubacteriales</taxon>
        <taxon>Eubacteriaceae</taxon>
        <taxon>Eubacterium</taxon>
    </lineage>
</organism>
<dbReference type="Proteomes" id="UP000198817">
    <property type="component" value="Unassembled WGS sequence"/>
</dbReference>
<evidence type="ECO:0000313" key="4">
    <source>
        <dbReference type="Proteomes" id="UP000198817"/>
    </source>
</evidence>
<dbReference type="RefSeq" id="WP_090164024.1">
    <property type="nucleotide sequence ID" value="NZ_CACVNK010000004.1"/>
</dbReference>
<keyword evidence="2" id="KW-0812">Transmembrane</keyword>
<accession>A0A1I7I6T2</accession>
<keyword evidence="2" id="KW-0472">Membrane</keyword>
<keyword evidence="2" id="KW-1133">Transmembrane helix</keyword>
<sequence length="73" mass="8623">MKKHRTFRDFLYDWNDVVIAVLILLAACLIIFWRVNIIMQYPKHLVKDNSKTISQMDKDESSHSSSSSVIIRR</sequence>
<dbReference type="GeneID" id="78354883"/>
<feature type="compositionally biased region" description="Low complexity" evidence="1">
    <location>
        <begin position="63"/>
        <end position="73"/>
    </location>
</feature>
<reference evidence="3 4" key="1">
    <citation type="submission" date="2016-10" db="EMBL/GenBank/DDBJ databases">
        <authorList>
            <person name="de Groot N.N."/>
        </authorList>
    </citation>
    <scope>NUCLEOTIDE SEQUENCE [LARGE SCALE GENOMIC DNA]</scope>
    <source>
        <strain evidence="3 4">KHGC13</strain>
    </source>
</reference>
<dbReference type="EMBL" id="FPBT01000033">
    <property type="protein sequence ID" value="SFU68663.1"/>
    <property type="molecule type" value="Genomic_DNA"/>
</dbReference>
<keyword evidence="4" id="KW-1185">Reference proteome</keyword>
<protein>
    <submittedName>
        <fullName evidence="3">Uncharacterized protein</fullName>
    </submittedName>
</protein>
<proteinExistence type="predicted"/>
<feature type="compositionally biased region" description="Basic and acidic residues" evidence="1">
    <location>
        <begin position="53"/>
        <end position="62"/>
    </location>
</feature>
<evidence type="ECO:0000256" key="2">
    <source>
        <dbReference type="SAM" id="Phobius"/>
    </source>
</evidence>
<feature type="region of interest" description="Disordered" evidence="1">
    <location>
        <begin position="53"/>
        <end position="73"/>
    </location>
</feature>
<dbReference type="STRING" id="155865.SAMN05216515_13610"/>
<gene>
    <name evidence="3" type="ORF">SAMN05216508_13310</name>
</gene>
<evidence type="ECO:0000313" key="3">
    <source>
        <dbReference type="EMBL" id="SFU68663.1"/>
    </source>
</evidence>
<evidence type="ECO:0000256" key="1">
    <source>
        <dbReference type="SAM" id="MobiDB-lite"/>
    </source>
</evidence>
<dbReference type="AlphaFoldDB" id="A0A1I7I6T2"/>
<name>A0A1I7I6T2_9FIRM</name>